<evidence type="ECO:0008006" key="3">
    <source>
        <dbReference type="Google" id="ProtNLM"/>
    </source>
</evidence>
<reference evidence="1 2" key="1">
    <citation type="submission" date="2015-10" db="EMBL/GenBank/DDBJ databases">
        <title>Pseudomonas putida clinical strains.</title>
        <authorList>
            <person name="Molina L."/>
            <person name="Udaondo Z."/>
        </authorList>
    </citation>
    <scope>NUCLEOTIDE SEQUENCE [LARGE SCALE GENOMIC DNA]</scope>
    <source>
        <strain evidence="1 2">HB13667</strain>
    </source>
</reference>
<protein>
    <recommendedName>
        <fullName evidence="3">Prophage PssSM-03</fullName>
    </recommendedName>
</protein>
<dbReference type="RefSeq" id="WP_054573636.1">
    <property type="nucleotide sequence ID" value="NZ_LKKS01000132.1"/>
</dbReference>
<proteinExistence type="predicted"/>
<sequence length="99" mass="12211">MTKPFDIVLFLSGVLTGSQATQQRHLRQARIMQAAIQQRWQRDNPWTWQLKHVRWFFNQNLQNHSRATRYYYQLTMQLIRKRLEHERCQLARRGYFDGF</sequence>
<organism evidence="1 2">
    <name type="scientific">Pseudomonas putida</name>
    <name type="common">Arthrobacter siderocapsulatus</name>
    <dbReference type="NCBI Taxonomy" id="303"/>
    <lineage>
        <taxon>Bacteria</taxon>
        <taxon>Pseudomonadati</taxon>
        <taxon>Pseudomonadota</taxon>
        <taxon>Gammaproteobacteria</taxon>
        <taxon>Pseudomonadales</taxon>
        <taxon>Pseudomonadaceae</taxon>
        <taxon>Pseudomonas</taxon>
    </lineage>
</organism>
<dbReference type="Proteomes" id="UP000050437">
    <property type="component" value="Unassembled WGS sequence"/>
</dbReference>
<dbReference type="EMBL" id="LKKS01000132">
    <property type="protein sequence ID" value="KPM59471.1"/>
    <property type="molecule type" value="Genomic_DNA"/>
</dbReference>
<accession>A0A0P7CTU2</accession>
<comment type="caution">
    <text evidence="1">The sequence shown here is derived from an EMBL/GenBank/DDBJ whole genome shotgun (WGS) entry which is preliminary data.</text>
</comment>
<evidence type="ECO:0000313" key="2">
    <source>
        <dbReference type="Proteomes" id="UP000050437"/>
    </source>
</evidence>
<name>A0A0P7CTU2_PSEPU</name>
<dbReference type="AlphaFoldDB" id="A0A0P7CTU2"/>
<gene>
    <name evidence="1" type="ORF">HB13667_25260</name>
</gene>
<evidence type="ECO:0000313" key="1">
    <source>
        <dbReference type="EMBL" id="KPM59471.1"/>
    </source>
</evidence>